<evidence type="ECO:0000313" key="3">
    <source>
        <dbReference type="EMBL" id="CAB9520243.1"/>
    </source>
</evidence>
<dbReference type="OrthoDB" id="60033at2759"/>
<comment type="caution">
    <text evidence="3">The sequence shown here is derived from an EMBL/GenBank/DDBJ whole genome shotgun (WGS) entry which is preliminary data.</text>
</comment>
<evidence type="ECO:0000259" key="2">
    <source>
        <dbReference type="Pfam" id="PF13191"/>
    </source>
</evidence>
<dbReference type="Pfam" id="PF13191">
    <property type="entry name" value="AAA_16"/>
    <property type="match status" value="1"/>
</dbReference>
<evidence type="ECO:0000256" key="1">
    <source>
        <dbReference type="SAM" id="MobiDB-lite"/>
    </source>
</evidence>
<dbReference type="Gene3D" id="3.40.50.300">
    <property type="entry name" value="P-loop containing nucleotide triphosphate hydrolases"/>
    <property type="match status" value="1"/>
</dbReference>
<dbReference type="PANTHER" id="PTHR43642:SF1">
    <property type="entry name" value="HYBRID SIGNAL TRANSDUCTION HISTIDINE KINASE G"/>
    <property type="match status" value="1"/>
</dbReference>
<protein>
    <submittedName>
        <fullName evidence="3">Transcriptional regulator</fullName>
    </submittedName>
</protein>
<organism evidence="3 4">
    <name type="scientific">Seminavis robusta</name>
    <dbReference type="NCBI Taxonomy" id="568900"/>
    <lineage>
        <taxon>Eukaryota</taxon>
        <taxon>Sar</taxon>
        <taxon>Stramenopiles</taxon>
        <taxon>Ochrophyta</taxon>
        <taxon>Bacillariophyta</taxon>
        <taxon>Bacillariophyceae</taxon>
        <taxon>Bacillariophycidae</taxon>
        <taxon>Naviculales</taxon>
        <taxon>Naviculaceae</taxon>
        <taxon>Seminavis</taxon>
    </lineage>
</organism>
<dbReference type="Proteomes" id="UP001153069">
    <property type="component" value="Unassembled WGS sequence"/>
</dbReference>
<dbReference type="InterPro" id="IPR027417">
    <property type="entry name" value="P-loop_NTPase"/>
</dbReference>
<accession>A0A9N8HRL5</accession>
<feature type="region of interest" description="Disordered" evidence="1">
    <location>
        <begin position="70"/>
        <end position="106"/>
    </location>
</feature>
<evidence type="ECO:0000313" key="4">
    <source>
        <dbReference type="Proteomes" id="UP001153069"/>
    </source>
</evidence>
<sequence>MAESQSAPSTVGNSHIAVGDNPTEGKKWSKDISSHTHARPTPLMDHFVDTDPSDFARNETDNVSVLSTLTEAAEASNPSSSSRSGSIIDQSGRSSARFIKPHAGSDRQSLTRAESLLTINTLRFDEKALYGRESEIQVLTDAFDNAKGATVARQWILLMGSAGVGKSALAFHALKPIATREAALFFSGKFDQASSNEEPYAAFTMICRQLCDALLAHKEDEWAAGNKWTFTFEEVQSRLKQELEEEVLQVLTTVFPDLLQLVGTDESSYLTSSNMGYLEAKHRFNYAFRRLIRVLTHFGRVVLVIDDIQWADAASLHLIQSLLTDHPNCVGEEQGLLVVATVRSDEVNETHPLTVTLRELESMVQQQQPTEKKDEQSFKIHRLEIGNLELDQVNQMLMDLLSKNSPSETMSLAECVHRKTQGNVFYVKQFLKSLASDHSGTPLLVFQMGKLSWQWDVDEIQVRESATKNVVQVIQSKLQHLPEGIRLLLPVIALLGASFEYSVLERVLDEFNGILFEKRQDKDEEQEKAYAPDDFIKTCVHEGLLVHNKRQSLLKWEHDKVQEAALTLTPDEELTQLRYKLGDFLITEFDQKELEAHIFVLVNLLDEDTSRIPKNNPQRLRLADMNLTAGNKAMQGAAFQSAATYLTRGIQLLPEGHWESNYQLSLDLFSSSAEAHHCSGNRLETKKCCNAVIAQDRPILEKERAYTVLLDAINDEGNTLLAQEKCVEVLALLGCKFPKYARTMYTIGGIFKTEVSVRALVKKIPTLPVMTDPAKQWAMRLLDRCATYAFQNKSDLLTLIILRQLKYTLKYGYADYSPPALCTVGLLLAAALNDLEGSKQFGELGLNLYDKNKDVGSTKEISPVGKSRTLFCAAAFCLHWQEPTTHLRKMLVDGYNVGLRSGDVESAMWSIFSYLDFGFYNGLPLAMIEKDCAVYTQQMNELGQSKHAIYLRCLWQLVLNLLGKEDNNMAELNGSVLNLKEELAKADKAMGVRAQVNRQRLVNAFWSGDFVKTCKLIEETGAHKGSFYEAFAGSYVMPQLHFNLGLAFFAAFKQTKKLKYKRMANAHAKKIYDWAKNGNPNVVHSALLLQAESKSLQKAKFPETIKLYKEAILLAGRQGFLHDQALANERIGEFYVSHGLDTDAQFYFWEAIRCFGEWGSSQRGDVILNRHTNLLSKAPPSSFAFQVDGTRSISHSSGKIS</sequence>
<name>A0A9N8HRL5_9STRA</name>
<feature type="compositionally biased region" description="Basic and acidic residues" evidence="1">
    <location>
        <begin position="23"/>
        <end position="34"/>
    </location>
</feature>
<dbReference type="InterPro" id="IPR053159">
    <property type="entry name" value="Hybrid_Histidine_Kinase"/>
</dbReference>
<dbReference type="AlphaFoldDB" id="A0A9N8HRL5"/>
<dbReference type="PANTHER" id="PTHR43642">
    <property type="entry name" value="HYBRID SIGNAL TRANSDUCTION HISTIDINE KINASE G"/>
    <property type="match status" value="1"/>
</dbReference>
<feature type="domain" description="Orc1-like AAA ATPase" evidence="2">
    <location>
        <begin position="129"/>
        <end position="328"/>
    </location>
</feature>
<dbReference type="EMBL" id="CAICTM010001083">
    <property type="protein sequence ID" value="CAB9520243.1"/>
    <property type="molecule type" value="Genomic_DNA"/>
</dbReference>
<dbReference type="InterPro" id="IPR041664">
    <property type="entry name" value="AAA_16"/>
</dbReference>
<proteinExistence type="predicted"/>
<gene>
    <name evidence="3" type="ORF">SEMRO_1085_G239630.1</name>
</gene>
<reference evidence="3" key="1">
    <citation type="submission" date="2020-06" db="EMBL/GenBank/DDBJ databases">
        <authorList>
            <consortium name="Plant Systems Biology data submission"/>
        </authorList>
    </citation>
    <scope>NUCLEOTIDE SEQUENCE</scope>
    <source>
        <strain evidence="3">D6</strain>
    </source>
</reference>
<feature type="compositionally biased region" description="Basic and acidic residues" evidence="1">
    <location>
        <begin position="46"/>
        <end position="58"/>
    </location>
</feature>
<feature type="compositionally biased region" description="Low complexity" evidence="1">
    <location>
        <begin position="79"/>
        <end position="95"/>
    </location>
</feature>
<keyword evidence="4" id="KW-1185">Reference proteome</keyword>
<dbReference type="SUPFAM" id="SSF52540">
    <property type="entry name" value="P-loop containing nucleoside triphosphate hydrolases"/>
    <property type="match status" value="1"/>
</dbReference>
<feature type="compositionally biased region" description="Polar residues" evidence="1">
    <location>
        <begin position="1"/>
        <end position="13"/>
    </location>
</feature>
<feature type="region of interest" description="Disordered" evidence="1">
    <location>
        <begin position="1"/>
        <end position="58"/>
    </location>
</feature>